<protein>
    <submittedName>
        <fullName evidence="2">TIGR01244 family protein</fullName>
    </submittedName>
</protein>
<organism evidence="2 3">
    <name type="scientific">Rhodovibrio sodomensis</name>
    <dbReference type="NCBI Taxonomy" id="1088"/>
    <lineage>
        <taxon>Bacteria</taxon>
        <taxon>Pseudomonadati</taxon>
        <taxon>Pseudomonadota</taxon>
        <taxon>Alphaproteobacteria</taxon>
        <taxon>Rhodospirillales</taxon>
        <taxon>Rhodovibrionaceae</taxon>
        <taxon>Rhodovibrio</taxon>
    </lineage>
</organism>
<evidence type="ECO:0000259" key="1">
    <source>
        <dbReference type="Pfam" id="PF04273"/>
    </source>
</evidence>
<dbReference type="InterPro" id="IPR029021">
    <property type="entry name" value="Prot-tyrosine_phosphatase-like"/>
</dbReference>
<reference evidence="2 3" key="1">
    <citation type="journal article" date="2020" name="Microorganisms">
        <title>Osmotic Adaptation and Compatible Solute Biosynthesis of Phototrophic Bacteria as Revealed from Genome Analyses.</title>
        <authorList>
            <person name="Imhoff J.F."/>
            <person name="Rahn T."/>
            <person name="Kunzel S."/>
            <person name="Keller A."/>
            <person name="Neulinger S.C."/>
        </authorList>
    </citation>
    <scope>NUCLEOTIDE SEQUENCE [LARGE SCALE GENOMIC DNA]</scope>
    <source>
        <strain evidence="2 3">DSM 9895</strain>
    </source>
</reference>
<gene>
    <name evidence="2" type="ORF">CKO28_16990</name>
</gene>
<dbReference type="InterPro" id="IPR005939">
    <property type="entry name" value="BLH_phosphatase-like"/>
</dbReference>
<name>A0ABS1DGX7_9PROT</name>
<feature type="domain" description="Beta-lactamase hydrolase-like protein phosphatase-like" evidence="1">
    <location>
        <begin position="6"/>
        <end position="108"/>
    </location>
</feature>
<proteinExistence type="predicted"/>
<dbReference type="Pfam" id="PF04273">
    <property type="entry name" value="BLH_phosphatase"/>
    <property type="match status" value="1"/>
</dbReference>
<evidence type="ECO:0000313" key="3">
    <source>
        <dbReference type="Proteomes" id="UP001296873"/>
    </source>
</evidence>
<evidence type="ECO:0000313" key="2">
    <source>
        <dbReference type="EMBL" id="MBK1669735.1"/>
    </source>
</evidence>
<dbReference type="Proteomes" id="UP001296873">
    <property type="component" value="Unassembled WGS sequence"/>
</dbReference>
<keyword evidence="3" id="KW-1185">Reference proteome</keyword>
<dbReference type="CDD" id="cd14503">
    <property type="entry name" value="PTP-bact"/>
    <property type="match status" value="1"/>
</dbReference>
<dbReference type="Gene3D" id="3.90.190.10">
    <property type="entry name" value="Protein tyrosine phosphatase superfamily"/>
    <property type="match status" value="1"/>
</dbReference>
<dbReference type="NCBIfam" id="TIGR01244">
    <property type="entry name" value="TIGR01244 family sulfur transferase"/>
    <property type="match status" value="1"/>
</dbReference>
<dbReference type="SUPFAM" id="SSF52799">
    <property type="entry name" value="(Phosphotyrosine protein) phosphatases II"/>
    <property type="match status" value="1"/>
</dbReference>
<dbReference type="EMBL" id="NRRL01000059">
    <property type="protein sequence ID" value="MBK1669735.1"/>
    <property type="molecule type" value="Genomic_DNA"/>
</dbReference>
<sequence length="141" mass="14855">MATLPLTETLSVAPQLTVEDMADLAAAGYTTVINNRPDGEQADQPLSDDLRAAAIRHGLTFLHQPVVGGEITQAQVDAFARTLEQSDGLVAAFCRSGKRSVTLWALANSETMDVDALMATAGAAGFDLTDLPDKIASLRGR</sequence>
<comment type="caution">
    <text evidence="2">The sequence shown here is derived from an EMBL/GenBank/DDBJ whole genome shotgun (WGS) entry which is preliminary data.</text>
</comment>
<accession>A0ABS1DGX7</accession>